<dbReference type="SUPFAM" id="SSF47413">
    <property type="entry name" value="lambda repressor-like DNA-binding domains"/>
    <property type="match status" value="1"/>
</dbReference>
<gene>
    <name evidence="1" type="ORF">ACFQ3T_12145</name>
</gene>
<comment type="caution">
    <text evidence="1">The sequence shown here is derived from an EMBL/GenBank/DDBJ whole genome shotgun (WGS) entry which is preliminary data.</text>
</comment>
<dbReference type="Proteomes" id="UP001597168">
    <property type="component" value="Unassembled WGS sequence"/>
</dbReference>
<dbReference type="EMBL" id="JBHTLK010000049">
    <property type="protein sequence ID" value="MFD1147879.1"/>
    <property type="molecule type" value="Genomic_DNA"/>
</dbReference>
<accession>A0ABW3QSR8</accession>
<proteinExistence type="predicted"/>
<name>A0ABW3QSR8_9PSEU</name>
<evidence type="ECO:0000313" key="2">
    <source>
        <dbReference type="Proteomes" id="UP001597168"/>
    </source>
</evidence>
<evidence type="ECO:0008006" key="3">
    <source>
        <dbReference type="Google" id="ProtNLM"/>
    </source>
</evidence>
<evidence type="ECO:0000313" key="1">
    <source>
        <dbReference type="EMBL" id="MFD1147879.1"/>
    </source>
</evidence>
<dbReference type="CDD" id="cd00093">
    <property type="entry name" value="HTH_XRE"/>
    <property type="match status" value="1"/>
</dbReference>
<reference evidence="2" key="1">
    <citation type="journal article" date="2019" name="Int. J. Syst. Evol. Microbiol.">
        <title>The Global Catalogue of Microorganisms (GCM) 10K type strain sequencing project: providing services to taxonomists for standard genome sequencing and annotation.</title>
        <authorList>
            <consortium name="The Broad Institute Genomics Platform"/>
            <consortium name="The Broad Institute Genome Sequencing Center for Infectious Disease"/>
            <person name="Wu L."/>
            <person name="Ma J."/>
        </authorList>
    </citation>
    <scope>NUCLEOTIDE SEQUENCE [LARGE SCALE GENOMIC DNA]</scope>
    <source>
        <strain evidence="2">CCUG 60214</strain>
    </source>
</reference>
<protein>
    <recommendedName>
        <fullName evidence="3">HTH cro/C1-type domain-containing protein</fullName>
    </recommendedName>
</protein>
<keyword evidence="2" id="KW-1185">Reference proteome</keyword>
<sequence>MELRALCTGEHPNIARRQLLAEGGTLIPAAVDGQHQFEAALLPLIRTASGAIARNRPPGGSEAVVKEARLRTDSLSLHLADQVLHQVLARSLPTVTPLGVNGIPGLRPEVGRDFLDLNVIGANGDRTGHVRLLGVTPERWRAAQRGLDQVLLGREPVWKRRGSALHVAERRSLDNVVAAPTDLMSAVLRRFPLWRHSAWLDSALNGDSLRVRWKHGLSDEVVIAILTESLCRIPGVTAVPEQLSEKMRGILLSYAEVAARTSHDDAWAWVELRALDLAAAAELDSTELALVPEVWDHHEMRDALARRELSLVYRLLRRHGVSNEQIATLTGQSEAEVVEILKGRQVMAYNVLAQIARGLGVPRGYMGLAYDEAVAVRAAALAETPDRSATAESESVKRRKFLAHAAAITVGSAVFGTGARTWFSSPALLSAPDRIGMSDVRRVEAAVRNLRGIDRMYGGRSRREAAMSQLAWARGMLGSITAQEVRQRLQVAMADLHDLAGWASFDAGLHNVAREHFDRSLGLVRRSHEEGLVASVLERMGGGRLVIAGDYTPGTGLVRGERGAHLGPRVMEAWRAARECFGQGFSLNDLLNTEAGLDFLR</sequence>
<organism evidence="1 2">
    <name type="scientific">Saccharothrix hoggarensis</name>
    <dbReference type="NCBI Taxonomy" id="913853"/>
    <lineage>
        <taxon>Bacteria</taxon>
        <taxon>Bacillati</taxon>
        <taxon>Actinomycetota</taxon>
        <taxon>Actinomycetes</taxon>
        <taxon>Pseudonocardiales</taxon>
        <taxon>Pseudonocardiaceae</taxon>
        <taxon>Saccharothrix</taxon>
    </lineage>
</organism>
<dbReference type="RefSeq" id="WP_380723341.1">
    <property type="nucleotide sequence ID" value="NZ_JBHTLK010000049.1"/>
</dbReference>
<dbReference type="InterPro" id="IPR010982">
    <property type="entry name" value="Lambda_DNA-bd_dom_sf"/>
</dbReference>
<dbReference type="InterPro" id="IPR001387">
    <property type="entry name" value="Cro/C1-type_HTH"/>
</dbReference>